<evidence type="ECO:0000256" key="7">
    <source>
        <dbReference type="ARBA" id="ARBA00023049"/>
    </source>
</evidence>
<reference evidence="10 11" key="1">
    <citation type="submission" date="2020-10" db="EMBL/GenBank/DDBJ databases">
        <title>ChiBAC.</title>
        <authorList>
            <person name="Zenner C."/>
            <person name="Hitch T.C.A."/>
            <person name="Clavel T."/>
        </authorList>
    </citation>
    <scope>NUCLEOTIDE SEQUENCE [LARGE SCALE GENOMIC DNA]</scope>
    <source>
        <strain evidence="10 11">DSM 109015</strain>
    </source>
</reference>
<dbReference type="PANTHER" id="PTHR30471">
    <property type="entry name" value="DNA REPAIR PROTEIN RADC"/>
    <property type="match status" value="1"/>
</dbReference>
<comment type="similarity">
    <text evidence="1">Belongs to the UPF0758 family.</text>
</comment>
<keyword evidence="7" id="KW-0482">Metalloprotease</keyword>
<dbReference type="InterPro" id="IPR010994">
    <property type="entry name" value="RuvA_2-like"/>
</dbReference>
<dbReference type="InterPro" id="IPR025657">
    <property type="entry name" value="RadC_JAB"/>
</dbReference>
<dbReference type="Pfam" id="PF04002">
    <property type="entry name" value="RadC"/>
    <property type="match status" value="1"/>
</dbReference>
<feature type="domain" description="MPN" evidence="9">
    <location>
        <begin position="108"/>
        <end position="230"/>
    </location>
</feature>
<evidence type="ECO:0000259" key="9">
    <source>
        <dbReference type="PROSITE" id="PS50249"/>
    </source>
</evidence>
<evidence type="ECO:0000256" key="3">
    <source>
        <dbReference type="ARBA" id="ARBA00022723"/>
    </source>
</evidence>
<dbReference type="SUPFAM" id="SSF47781">
    <property type="entry name" value="RuvA domain 2-like"/>
    <property type="match status" value="1"/>
</dbReference>
<gene>
    <name evidence="10" type="ORF">INF35_00570</name>
</gene>
<dbReference type="Gene3D" id="3.40.140.10">
    <property type="entry name" value="Cytidine Deaminase, domain 2"/>
    <property type="match status" value="1"/>
</dbReference>
<name>A0ABR9QZK0_9FIRM</name>
<dbReference type="PANTHER" id="PTHR30471:SF3">
    <property type="entry name" value="UPF0758 PROTEIN YEES-RELATED"/>
    <property type="match status" value="1"/>
</dbReference>
<dbReference type="Gene3D" id="1.10.150.20">
    <property type="entry name" value="5' to 3' exonuclease, C-terminal subdomain"/>
    <property type="match status" value="1"/>
</dbReference>
<dbReference type="PROSITE" id="PS01302">
    <property type="entry name" value="UPF0758"/>
    <property type="match status" value="1"/>
</dbReference>
<keyword evidence="2" id="KW-0645">Protease</keyword>
<evidence type="ECO:0000313" key="10">
    <source>
        <dbReference type="EMBL" id="MBE5036301.1"/>
    </source>
</evidence>
<organism evidence="10 11">
    <name type="scientific">Gemmiger gallinarum</name>
    <dbReference type="NCBI Taxonomy" id="2779354"/>
    <lineage>
        <taxon>Bacteria</taxon>
        <taxon>Bacillati</taxon>
        <taxon>Bacillota</taxon>
        <taxon>Clostridia</taxon>
        <taxon>Eubacteriales</taxon>
        <taxon>Gemmiger</taxon>
    </lineage>
</organism>
<protein>
    <submittedName>
        <fullName evidence="10">RadC family protein</fullName>
    </submittedName>
</protein>
<dbReference type="Pfam" id="PF00633">
    <property type="entry name" value="HHH"/>
    <property type="match status" value="1"/>
</dbReference>
<evidence type="ECO:0000313" key="11">
    <source>
        <dbReference type="Proteomes" id="UP000768567"/>
    </source>
</evidence>
<comment type="caution">
    <text evidence="10">The sequence shown here is derived from an EMBL/GenBank/DDBJ whole genome shotgun (WGS) entry which is preliminary data.</text>
</comment>
<evidence type="ECO:0000256" key="6">
    <source>
        <dbReference type="ARBA" id="ARBA00022833"/>
    </source>
</evidence>
<dbReference type="InterPro" id="IPR037518">
    <property type="entry name" value="MPN"/>
</dbReference>
<dbReference type="InterPro" id="IPR000445">
    <property type="entry name" value="HhH_motif"/>
</dbReference>
<dbReference type="EMBL" id="JADCKC010000001">
    <property type="protein sequence ID" value="MBE5036301.1"/>
    <property type="molecule type" value="Genomic_DNA"/>
</dbReference>
<keyword evidence="11" id="KW-1185">Reference proteome</keyword>
<evidence type="ECO:0000256" key="8">
    <source>
        <dbReference type="ARBA" id="ARBA00023204"/>
    </source>
</evidence>
<proteinExistence type="inferred from homology"/>
<keyword evidence="4" id="KW-0227">DNA damage</keyword>
<evidence type="ECO:0000256" key="1">
    <source>
        <dbReference type="ARBA" id="ARBA00010243"/>
    </source>
</evidence>
<dbReference type="Proteomes" id="UP000768567">
    <property type="component" value="Unassembled WGS sequence"/>
</dbReference>
<dbReference type="InterPro" id="IPR001405">
    <property type="entry name" value="UPF0758"/>
</dbReference>
<keyword evidence="8" id="KW-0234">DNA repair</keyword>
<dbReference type="InterPro" id="IPR020891">
    <property type="entry name" value="UPF0758_CS"/>
</dbReference>
<keyword evidence="3" id="KW-0479">Metal-binding</keyword>
<dbReference type="PROSITE" id="PS50249">
    <property type="entry name" value="MPN"/>
    <property type="match status" value="1"/>
</dbReference>
<evidence type="ECO:0000256" key="4">
    <source>
        <dbReference type="ARBA" id="ARBA00022763"/>
    </source>
</evidence>
<dbReference type="RefSeq" id="WP_193499648.1">
    <property type="nucleotide sequence ID" value="NZ_JADCKC010000001.1"/>
</dbReference>
<evidence type="ECO:0000256" key="2">
    <source>
        <dbReference type="ARBA" id="ARBA00022670"/>
    </source>
</evidence>
<accession>A0ABR9QZK0</accession>
<keyword evidence="5" id="KW-0378">Hydrolase</keyword>
<evidence type="ECO:0000256" key="5">
    <source>
        <dbReference type="ARBA" id="ARBA00022801"/>
    </source>
</evidence>
<sequence length="242" mass="27367">MAQAKKPKPLHADHRARMQARVRRDGLESLAEHEALEYLLFFAIPRQNTNPLAHRLIQQFGSFCRVLEASEEELQEVEGIGPSSARMIHSVLEFARYYTMHKRNGRVSLNTTEKVMEYVRPLFIGMQHEVMYLIAMDDNYTPLRDIRIGDGLPNKLTFDINKLARTAVASGCSCAVLAHNHPSGLAIPSEADFATTVQITKALGMLNIELLDHLIITATDAASMRESGRMPHFDPYNQQVYY</sequence>
<keyword evidence="6" id="KW-0862">Zinc</keyword>
<dbReference type="SUPFAM" id="SSF102712">
    <property type="entry name" value="JAB1/MPN domain"/>
    <property type="match status" value="1"/>
</dbReference>